<dbReference type="EMBL" id="JBEPSN010000007">
    <property type="protein sequence ID" value="MET4540929.1"/>
    <property type="molecule type" value="Genomic_DNA"/>
</dbReference>
<dbReference type="InterPro" id="IPR018584">
    <property type="entry name" value="GT87"/>
</dbReference>
<protein>
    <submittedName>
        <fullName evidence="9">Alpha-1,2-mannosyltransferase</fullName>
        <ecNumber evidence="9">2.4.1.-</ecNumber>
    </submittedName>
</protein>
<evidence type="ECO:0000256" key="4">
    <source>
        <dbReference type="ARBA" id="ARBA00022692"/>
    </source>
</evidence>
<comment type="similarity">
    <text evidence="7">Belongs to the glycosyltransferase 87 family.</text>
</comment>
<comment type="caution">
    <text evidence="9">The sequence shown here is derived from an EMBL/GenBank/DDBJ whole genome shotgun (WGS) entry which is preliminary data.</text>
</comment>
<comment type="subcellular location">
    <subcellularLocation>
        <location evidence="1">Cell membrane</location>
        <topology evidence="1">Multi-pass membrane protein</topology>
    </subcellularLocation>
</comment>
<proteinExistence type="inferred from homology"/>
<keyword evidence="6 8" id="KW-0472">Membrane</keyword>
<keyword evidence="2" id="KW-1003">Cell membrane</keyword>
<evidence type="ECO:0000256" key="6">
    <source>
        <dbReference type="ARBA" id="ARBA00023136"/>
    </source>
</evidence>
<feature type="transmembrane region" description="Helical" evidence="8">
    <location>
        <begin position="181"/>
        <end position="204"/>
    </location>
</feature>
<organism evidence="9 10">
    <name type="scientific">Arthrobacter bambusae</name>
    <dbReference type="NCBI Taxonomy" id="1338426"/>
    <lineage>
        <taxon>Bacteria</taxon>
        <taxon>Bacillati</taxon>
        <taxon>Actinomycetota</taxon>
        <taxon>Actinomycetes</taxon>
        <taxon>Micrococcales</taxon>
        <taxon>Micrococcaceae</taxon>
        <taxon>Arthrobacter</taxon>
    </lineage>
</organism>
<keyword evidence="5 8" id="KW-1133">Transmembrane helix</keyword>
<sequence>MASPSHTAAPTTQRGWILTVAGALTLAVAVWFLYTDYEPALNDFEVYFYGGGKVLEGGDLYAVREGLPFTYPPFAALLFTGLAAMGFFASSLVFILAALVGAGVVAAWLARHYFGLTGWRSAFADYRFRTTALVGAGAILLLGPWRDTFVFGQINIILMGVILADFALYGKVRAGEIRWPAGLLIGLAAGVKLTPLAFGLYFLVRRDFKALGWMAAGFFGSIALAWAVLPQASVDFWTKILPDTGRIGGPAYVDNLSVKGLLLHFGMPDSSLTNVAWLVLSLGLVVLAGLIIKWAVDADENFVAVSATAILMLLISPVSWSHHWVWVAVALPSMAFAMHRVPSRSGRMRTAGWVIVACSTVAFFMTPKNLAVWAGAAEWGKDPQTQWQLMISSLGVVCGIAMLVYWALAYHPSRTRN</sequence>
<evidence type="ECO:0000256" key="1">
    <source>
        <dbReference type="ARBA" id="ARBA00004651"/>
    </source>
</evidence>
<feature type="transmembrane region" description="Helical" evidence="8">
    <location>
        <begin position="15"/>
        <end position="34"/>
    </location>
</feature>
<keyword evidence="9" id="KW-0328">Glycosyltransferase</keyword>
<evidence type="ECO:0000313" key="9">
    <source>
        <dbReference type="EMBL" id="MET4540929.1"/>
    </source>
</evidence>
<feature type="transmembrane region" description="Helical" evidence="8">
    <location>
        <begin position="151"/>
        <end position="169"/>
    </location>
</feature>
<feature type="transmembrane region" description="Helical" evidence="8">
    <location>
        <begin position="128"/>
        <end position="145"/>
    </location>
</feature>
<evidence type="ECO:0000256" key="2">
    <source>
        <dbReference type="ARBA" id="ARBA00022475"/>
    </source>
</evidence>
<evidence type="ECO:0000256" key="5">
    <source>
        <dbReference type="ARBA" id="ARBA00022989"/>
    </source>
</evidence>
<name>A0ABV2P8M3_9MICC</name>
<feature type="transmembrane region" description="Helical" evidence="8">
    <location>
        <begin position="275"/>
        <end position="296"/>
    </location>
</feature>
<feature type="transmembrane region" description="Helical" evidence="8">
    <location>
        <begin position="387"/>
        <end position="408"/>
    </location>
</feature>
<dbReference type="GO" id="GO:0016757">
    <property type="term" value="F:glycosyltransferase activity"/>
    <property type="evidence" value="ECO:0007669"/>
    <property type="project" value="UniProtKB-KW"/>
</dbReference>
<reference evidence="9 10" key="1">
    <citation type="submission" date="2024-06" db="EMBL/GenBank/DDBJ databases">
        <title>Sorghum-associated microbial communities from plants grown in Nebraska, USA.</title>
        <authorList>
            <person name="Schachtman D."/>
        </authorList>
    </citation>
    <scope>NUCLEOTIDE SEQUENCE [LARGE SCALE GENOMIC DNA]</scope>
    <source>
        <strain evidence="9 10">3552</strain>
    </source>
</reference>
<gene>
    <name evidence="9" type="ORF">ABIE37_002719</name>
</gene>
<feature type="transmembrane region" description="Helical" evidence="8">
    <location>
        <begin position="210"/>
        <end position="229"/>
    </location>
</feature>
<dbReference type="EC" id="2.4.1.-" evidence="9"/>
<keyword evidence="4 8" id="KW-0812">Transmembrane</keyword>
<dbReference type="RefSeq" id="WP_354230365.1">
    <property type="nucleotide sequence ID" value="NZ_JBEPSN010000007.1"/>
</dbReference>
<feature type="transmembrane region" description="Helical" evidence="8">
    <location>
        <begin position="350"/>
        <end position="367"/>
    </location>
</feature>
<dbReference type="GeneID" id="92753650"/>
<evidence type="ECO:0000256" key="3">
    <source>
        <dbReference type="ARBA" id="ARBA00022679"/>
    </source>
</evidence>
<feature type="transmembrane region" description="Helical" evidence="8">
    <location>
        <begin position="74"/>
        <end position="107"/>
    </location>
</feature>
<keyword evidence="3 9" id="KW-0808">Transferase</keyword>
<evidence type="ECO:0000256" key="8">
    <source>
        <dbReference type="SAM" id="Phobius"/>
    </source>
</evidence>
<evidence type="ECO:0000256" key="7">
    <source>
        <dbReference type="ARBA" id="ARBA00024033"/>
    </source>
</evidence>
<feature type="transmembrane region" description="Helical" evidence="8">
    <location>
        <begin position="302"/>
        <end position="329"/>
    </location>
</feature>
<dbReference type="Pfam" id="PF09594">
    <property type="entry name" value="GT87"/>
    <property type="match status" value="1"/>
</dbReference>
<dbReference type="Proteomes" id="UP001549307">
    <property type="component" value="Unassembled WGS sequence"/>
</dbReference>
<accession>A0ABV2P8M3</accession>
<evidence type="ECO:0000313" key="10">
    <source>
        <dbReference type="Proteomes" id="UP001549307"/>
    </source>
</evidence>
<keyword evidence="10" id="KW-1185">Reference proteome</keyword>